<dbReference type="Pfam" id="PF13763">
    <property type="entry name" value="DUF4167"/>
    <property type="match status" value="1"/>
</dbReference>
<dbReference type="RefSeq" id="WP_161141865.1">
    <property type="nucleotide sequence ID" value="NZ_SPKJ01000079.1"/>
</dbReference>
<protein>
    <submittedName>
        <fullName evidence="3">DUF4167 domain-containing protein</fullName>
    </submittedName>
</protein>
<sequence length="179" mass="20155">MRHNQNRRSRGRNRKGPNPLTRNYESNGPDVKVRGTAMHVADRYMSLARDALSSGDTVAAENYFQHAEHYNRIVMAAQAQMPQPQPYPAREYGDRDYGDDGDDDEFGAYNGRNGTRADYEGFETRQPAPQPVRPAPAEQAEELAAEEPAPERREAAPPRRRRRRAEEDQPNGHAAEPAG</sequence>
<dbReference type="Proteomes" id="UP000773614">
    <property type="component" value="Unassembled WGS sequence"/>
</dbReference>
<name>A0A964T6W9_9HYPH</name>
<evidence type="ECO:0000256" key="1">
    <source>
        <dbReference type="SAM" id="MobiDB-lite"/>
    </source>
</evidence>
<dbReference type="AlphaFoldDB" id="A0A964T6W9"/>
<evidence type="ECO:0000259" key="2">
    <source>
        <dbReference type="Pfam" id="PF13763"/>
    </source>
</evidence>
<accession>A0A964T6W9</accession>
<organism evidence="3 4">
    <name type="scientific">Propylenella binzhouense</name>
    <dbReference type="NCBI Taxonomy" id="2555902"/>
    <lineage>
        <taxon>Bacteria</taxon>
        <taxon>Pseudomonadati</taxon>
        <taxon>Pseudomonadota</taxon>
        <taxon>Alphaproteobacteria</taxon>
        <taxon>Hyphomicrobiales</taxon>
        <taxon>Propylenellaceae</taxon>
        <taxon>Propylenella</taxon>
    </lineage>
</organism>
<feature type="region of interest" description="Disordered" evidence="1">
    <location>
        <begin position="1"/>
        <end position="31"/>
    </location>
</feature>
<feature type="region of interest" description="Disordered" evidence="1">
    <location>
        <begin position="77"/>
        <end position="179"/>
    </location>
</feature>
<proteinExistence type="predicted"/>
<feature type="compositionally biased region" description="Basic residues" evidence="1">
    <location>
        <begin position="1"/>
        <end position="15"/>
    </location>
</feature>
<dbReference type="InterPro" id="IPR025430">
    <property type="entry name" value="DUF4167"/>
</dbReference>
<evidence type="ECO:0000313" key="4">
    <source>
        <dbReference type="Proteomes" id="UP000773614"/>
    </source>
</evidence>
<comment type="caution">
    <text evidence="3">The sequence shown here is derived from an EMBL/GenBank/DDBJ whole genome shotgun (WGS) entry which is preliminary data.</text>
</comment>
<keyword evidence="4" id="KW-1185">Reference proteome</keyword>
<feature type="domain" description="DUF4167" evidence="2">
    <location>
        <begin position="5"/>
        <end position="80"/>
    </location>
</feature>
<reference evidence="3" key="1">
    <citation type="submission" date="2019-03" db="EMBL/GenBank/DDBJ databases">
        <title>Afifella sp. nov., isolated from activated sludge.</title>
        <authorList>
            <person name="Li Q."/>
            <person name="Liu Y."/>
        </authorList>
    </citation>
    <scope>NUCLEOTIDE SEQUENCE</scope>
    <source>
        <strain evidence="3">L72</strain>
    </source>
</reference>
<evidence type="ECO:0000313" key="3">
    <source>
        <dbReference type="EMBL" id="MYZ49524.1"/>
    </source>
</evidence>
<gene>
    <name evidence="3" type="ORF">E4O86_17580</name>
</gene>
<dbReference type="EMBL" id="SPKJ01000079">
    <property type="protein sequence ID" value="MYZ49524.1"/>
    <property type="molecule type" value="Genomic_DNA"/>
</dbReference>
<feature type="non-terminal residue" evidence="3">
    <location>
        <position position="179"/>
    </location>
</feature>
<dbReference type="OrthoDB" id="9816310at2"/>